<keyword evidence="3" id="KW-1185">Reference proteome</keyword>
<evidence type="ECO:0000313" key="3">
    <source>
        <dbReference type="Proteomes" id="UP000579812"/>
    </source>
</evidence>
<gene>
    <name evidence="2" type="ORF">G5714_002780</name>
</gene>
<evidence type="ECO:0000256" key="1">
    <source>
        <dbReference type="SAM" id="MobiDB-lite"/>
    </source>
</evidence>
<dbReference type="EMBL" id="JAAMOB010000003">
    <property type="protein sequence ID" value="KAF4115291.1"/>
    <property type="molecule type" value="Genomic_DNA"/>
</dbReference>
<protein>
    <submittedName>
        <fullName evidence="2">Uncharacterized protein</fullName>
    </submittedName>
</protein>
<dbReference type="AlphaFoldDB" id="A0A7J6D7Z2"/>
<dbReference type="Proteomes" id="UP000579812">
    <property type="component" value="Unassembled WGS sequence"/>
</dbReference>
<comment type="caution">
    <text evidence="2">The sequence shown here is derived from an EMBL/GenBank/DDBJ whole genome shotgun (WGS) entry which is preliminary data.</text>
</comment>
<sequence>MGITKLRRWNIIWGLDHLTFGEFVEFLARSPARVAGGPQAVLAEAAAPPVVADKAAEAAAPPVAADEAAAPPATIKGASEASSAAPVPPARSQSVPG</sequence>
<proteinExistence type="predicted"/>
<accession>A0A7J6D7Z2</accession>
<reference evidence="2 3" key="1">
    <citation type="submission" date="2020-04" db="EMBL/GenBank/DDBJ databases">
        <title>Chromosome-level genome assembly of a cyprinid fish Onychostoma macrolepis by integration of Nanopore Sequencing, Bionano and Hi-C technology.</title>
        <authorList>
            <person name="Wang D."/>
        </authorList>
    </citation>
    <scope>NUCLEOTIDE SEQUENCE [LARGE SCALE GENOMIC DNA]</scope>
    <source>
        <strain evidence="2">SWU-2019</strain>
        <tissue evidence="2">Muscle</tissue>
    </source>
</reference>
<name>A0A7J6D7Z2_9TELE</name>
<organism evidence="2 3">
    <name type="scientific">Onychostoma macrolepis</name>
    <dbReference type="NCBI Taxonomy" id="369639"/>
    <lineage>
        <taxon>Eukaryota</taxon>
        <taxon>Metazoa</taxon>
        <taxon>Chordata</taxon>
        <taxon>Craniata</taxon>
        <taxon>Vertebrata</taxon>
        <taxon>Euteleostomi</taxon>
        <taxon>Actinopterygii</taxon>
        <taxon>Neopterygii</taxon>
        <taxon>Teleostei</taxon>
        <taxon>Ostariophysi</taxon>
        <taxon>Cypriniformes</taxon>
        <taxon>Cyprinidae</taxon>
        <taxon>Acrossocheilinae</taxon>
        <taxon>Onychostoma</taxon>
    </lineage>
</organism>
<feature type="region of interest" description="Disordered" evidence="1">
    <location>
        <begin position="61"/>
        <end position="97"/>
    </location>
</feature>
<evidence type="ECO:0000313" key="2">
    <source>
        <dbReference type="EMBL" id="KAF4115291.1"/>
    </source>
</evidence>